<feature type="domain" description="Response regulatory" evidence="16">
    <location>
        <begin position="554"/>
        <end position="672"/>
    </location>
</feature>
<keyword evidence="4" id="KW-1003">Cell membrane</keyword>
<comment type="catalytic activity">
    <reaction evidence="1">
        <text>ATP + protein L-histidine = ADP + protein N-phospho-L-histidine.</text>
        <dbReference type="EC" id="2.7.13.3"/>
    </reaction>
</comment>
<dbReference type="InterPro" id="IPR008207">
    <property type="entry name" value="Sig_transdc_His_kin_Hpt_dom"/>
</dbReference>
<comment type="caution">
    <text evidence="18">The sequence shown here is derived from an EMBL/GenBank/DDBJ whole genome shotgun (WGS) entry which is preliminary data.</text>
</comment>
<dbReference type="SUPFAM" id="SSF47226">
    <property type="entry name" value="Histidine-containing phosphotransfer domain, HPT domain"/>
    <property type="match status" value="1"/>
</dbReference>
<dbReference type="SMART" id="SM00073">
    <property type="entry name" value="HPT"/>
    <property type="match status" value="1"/>
</dbReference>
<feature type="modified residue" description="Phosphohistidine" evidence="12">
    <location>
        <position position="890"/>
    </location>
</feature>
<evidence type="ECO:0000259" key="15">
    <source>
        <dbReference type="PROSITE" id="PS50109"/>
    </source>
</evidence>
<evidence type="ECO:0000256" key="2">
    <source>
        <dbReference type="ARBA" id="ARBA00004651"/>
    </source>
</evidence>
<evidence type="ECO:0000256" key="11">
    <source>
        <dbReference type="ARBA" id="ARBA00023136"/>
    </source>
</evidence>
<dbReference type="Gene3D" id="1.20.120.160">
    <property type="entry name" value="HPT domain"/>
    <property type="match status" value="1"/>
</dbReference>
<dbReference type="SMART" id="SM00448">
    <property type="entry name" value="REC"/>
    <property type="match status" value="2"/>
</dbReference>
<dbReference type="RefSeq" id="WP_160309796.1">
    <property type="nucleotide sequence ID" value="NZ_CP142381.1"/>
</dbReference>
<evidence type="ECO:0000313" key="19">
    <source>
        <dbReference type="Proteomes" id="UP000711178"/>
    </source>
</evidence>
<dbReference type="SUPFAM" id="SSF47384">
    <property type="entry name" value="Homodimeric domain of signal transducing histidine kinase"/>
    <property type="match status" value="1"/>
</dbReference>
<dbReference type="Pfam" id="PF01627">
    <property type="entry name" value="Hpt"/>
    <property type="match status" value="1"/>
</dbReference>
<dbReference type="InterPro" id="IPR001789">
    <property type="entry name" value="Sig_transdc_resp-reg_receiver"/>
</dbReference>
<dbReference type="PROSITE" id="PS50110">
    <property type="entry name" value="RESPONSE_REGULATORY"/>
    <property type="match status" value="2"/>
</dbReference>
<evidence type="ECO:0000259" key="16">
    <source>
        <dbReference type="PROSITE" id="PS50110"/>
    </source>
</evidence>
<dbReference type="SMART" id="SM00388">
    <property type="entry name" value="HisKA"/>
    <property type="match status" value="1"/>
</dbReference>
<dbReference type="InterPro" id="IPR036097">
    <property type="entry name" value="HisK_dim/P_sf"/>
</dbReference>
<evidence type="ECO:0000256" key="10">
    <source>
        <dbReference type="ARBA" id="ARBA00023012"/>
    </source>
</evidence>
<dbReference type="InterPro" id="IPR036641">
    <property type="entry name" value="HPT_dom_sf"/>
</dbReference>
<feature type="transmembrane region" description="Helical" evidence="14">
    <location>
        <begin position="256"/>
        <end position="278"/>
    </location>
</feature>
<keyword evidence="11 14" id="KW-0472">Membrane</keyword>
<dbReference type="InterPro" id="IPR011006">
    <property type="entry name" value="CheY-like_superfamily"/>
</dbReference>
<name>A0ABS7FD45_9NEIS</name>
<dbReference type="PANTHER" id="PTHR45339">
    <property type="entry name" value="HYBRID SIGNAL TRANSDUCTION HISTIDINE KINASE J"/>
    <property type="match status" value="1"/>
</dbReference>
<comment type="subcellular location">
    <subcellularLocation>
        <location evidence="2">Cell membrane</location>
        <topology evidence="2">Multi-pass membrane protein</topology>
    </subcellularLocation>
</comment>
<feature type="transmembrane region" description="Helical" evidence="14">
    <location>
        <begin position="159"/>
        <end position="180"/>
    </location>
</feature>
<keyword evidence="19" id="KW-1185">Reference proteome</keyword>
<accession>A0ABS7FD45</accession>
<dbReference type="InterPro" id="IPR005467">
    <property type="entry name" value="His_kinase_dom"/>
</dbReference>
<sequence>MQQSDSANLQSPEFLSTLPPTRGQSALAYSAMLISALVFVITVPFAKIPLAKVWAFIPVYQSALAINDLVTAVLLFGQFAILRLRSLQLLAIGYLYTALMAMAHSLTFPGLFAEHGLLGSGAQTTAWMYMFWHGGFPAVVVVYAWMADRPLLEPSPARVGRSILASVLLTLVLVLTFLALATSGHGFLPVIMQGNRYSPLLWVVVSSVWGMSLLALVAVGLRRPRSLLDLWLMVVLFAWLCDVALSAMLNAGRFDLGFYVGRVYGLMAASFVLIVLLLENGKLYAKLAASSAELRDAKQAAEAATQAKSMFLANMSHEIRTPMNAIIGMSYLALKTELTEQQRNYVGKIHNAGTSLLGIINDILDFSKVEAGKLDLESEPFWLDDVLESISSLVAQKAADKNLELLFEMGKEVPQGLVGDALRLGQILTNLVNNAIKFTEKGQVAIIITLADRIGDKVQLRFCVHDTGIGMTEEQVAKLFQAFSQADGSTTRRFGGTGLGLAISRRLVELMGGTIQVESAPDWGSSFIFSSWLGLSRAVDARLDSLPHNIKGMRILVVDDNATARDILSEQLRALDFVVSTCTLGSEAIPLVRQAALNQPYDAVFIDWMMPEMDGIETIRRIREITRTAHIILVTAFGRDDVRADAKAAGSDAFLVKPVSQSSLFDVLVEVFGGGARTESPRKNDDFTSLNGLHLLLAEDNAINQQIAVELLEGAGATVTVAGNGQLALDKLETYGPEGFDAVLMDVQMPVMDGIEATRRIRADARFAALPIIAMTADALVEEREGCLSAGMVDHIAKPIDPHLMLSTLKRWTRPVESPPARKQEPNQEERVIPLIEGLDSAAGLRRVAGNRELYLHLLRQFVAEEAGAAARLDEALEDGDYPLAERIAHTLKGTTGSIGLAGLPETAAKLEQAIRSRTECKEGVATLMRQMERAVAALKGGLDALAPAPDQGVAQGGKLLLELSRLLAASDGEALGYFLSHAAEVRETFPGGDYAAFEKALTNFDFATALTSLRTAATQHGIALPEDAS</sequence>
<evidence type="ECO:0000256" key="3">
    <source>
        <dbReference type="ARBA" id="ARBA00012438"/>
    </source>
</evidence>
<dbReference type="Proteomes" id="UP000711178">
    <property type="component" value="Unassembled WGS sequence"/>
</dbReference>
<keyword evidence="5 13" id="KW-0597">Phosphoprotein</keyword>
<dbReference type="InterPro" id="IPR036890">
    <property type="entry name" value="HATPase_C_sf"/>
</dbReference>
<evidence type="ECO:0000256" key="5">
    <source>
        <dbReference type="ARBA" id="ARBA00022553"/>
    </source>
</evidence>
<dbReference type="EMBL" id="JAHDTB010000007">
    <property type="protein sequence ID" value="MBW8288004.1"/>
    <property type="molecule type" value="Genomic_DNA"/>
</dbReference>
<keyword evidence="7" id="KW-0547">Nucleotide-binding</keyword>
<dbReference type="Gene3D" id="3.30.565.10">
    <property type="entry name" value="Histidine kinase-like ATPase, C-terminal domain"/>
    <property type="match status" value="1"/>
</dbReference>
<dbReference type="Pfam" id="PF00512">
    <property type="entry name" value="HisKA"/>
    <property type="match status" value="1"/>
</dbReference>
<feature type="transmembrane region" description="Helical" evidence="14">
    <location>
        <begin position="126"/>
        <end position="147"/>
    </location>
</feature>
<evidence type="ECO:0000256" key="8">
    <source>
        <dbReference type="ARBA" id="ARBA00022840"/>
    </source>
</evidence>
<dbReference type="EC" id="2.7.13.3" evidence="3"/>
<feature type="modified residue" description="4-aspartylphosphate" evidence="13">
    <location>
        <position position="607"/>
    </location>
</feature>
<feature type="domain" description="Response regulatory" evidence="16">
    <location>
        <begin position="694"/>
        <end position="813"/>
    </location>
</feature>
<evidence type="ECO:0000256" key="6">
    <source>
        <dbReference type="ARBA" id="ARBA00022692"/>
    </source>
</evidence>
<keyword evidence="10" id="KW-0902">Two-component regulatory system</keyword>
<feature type="transmembrane region" description="Helical" evidence="14">
    <location>
        <begin position="228"/>
        <end position="250"/>
    </location>
</feature>
<dbReference type="InterPro" id="IPR004358">
    <property type="entry name" value="Sig_transdc_His_kin-like_C"/>
</dbReference>
<feature type="transmembrane region" description="Helical" evidence="14">
    <location>
        <begin position="200"/>
        <end position="221"/>
    </location>
</feature>
<dbReference type="PRINTS" id="PR00344">
    <property type="entry name" value="BCTRLSENSOR"/>
</dbReference>
<evidence type="ECO:0000256" key="7">
    <source>
        <dbReference type="ARBA" id="ARBA00022741"/>
    </source>
</evidence>
<dbReference type="PROSITE" id="PS50894">
    <property type="entry name" value="HPT"/>
    <property type="match status" value="1"/>
</dbReference>
<feature type="transmembrane region" description="Helical" evidence="14">
    <location>
        <begin position="26"/>
        <end position="46"/>
    </location>
</feature>
<feature type="modified residue" description="4-aspartylphosphate" evidence="13">
    <location>
        <position position="746"/>
    </location>
</feature>
<feature type="domain" description="Histidine kinase" evidence="15">
    <location>
        <begin position="314"/>
        <end position="535"/>
    </location>
</feature>
<dbReference type="SMART" id="SM00387">
    <property type="entry name" value="HATPase_c"/>
    <property type="match status" value="1"/>
</dbReference>
<dbReference type="PROSITE" id="PS50109">
    <property type="entry name" value="HIS_KIN"/>
    <property type="match status" value="1"/>
</dbReference>
<feature type="transmembrane region" description="Helical" evidence="14">
    <location>
        <begin position="58"/>
        <end position="82"/>
    </location>
</feature>
<proteinExistence type="predicted"/>
<dbReference type="InterPro" id="IPR003594">
    <property type="entry name" value="HATPase_dom"/>
</dbReference>
<organism evidence="18 19">
    <name type="scientific">Chromobacterium subtsugae</name>
    <dbReference type="NCBI Taxonomy" id="251747"/>
    <lineage>
        <taxon>Bacteria</taxon>
        <taxon>Pseudomonadati</taxon>
        <taxon>Pseudomonadota</taxon>
        <taxon>Betaproteobacteria</taxon>
        <taxon>Neisseriales</taxon>
        <taxon>Chromobacteriaceae</taxon>
        <taxon>Chromobacterium</taxon>
    </lineage>
</organism>
<dbReference type="Pfam" id="PF17158">
    <property type="entry name" value="MASE4"/>
    <property type="match status" value="1"/>
</dbReference>
<dbReference type="Pfam" id="PF00072">
    <property type="entry name" value="Response_reg"/>
    <property type="match status" value="2"/>
</dbReference>
<feature type="transmembrane region" description="Helical" evidence="14">
    <location>
        <begin position="89"/>
        <end position="106"/>
    </location>
</feature>
<keyword evidence="8" id="KW-0067">ATP-binding</keyword>
<dbReference type="Pfam" id="PF02518">
    <property type="entry name" value="HATPase_c"/>
    <property type="match status" value="1"/>
</dbReference>
<evidence type="ECO:0000256" key="4">
    <source>
        <dbReference type="ARBA" id="ARBA00022475"/>
    </source>
</evidence>
<keyword evidence="6 14" id="KW-0812">Transmembrane</keyword>
<feature type="domain" description="HPt" evidence="17">
    <location>
        <begin position="851"/>
        <end position="946"/>
    </location>
</feature>
<evidence type="ECO:0000256" key="1">
    <source>
        <dbReference type="ARBA" id="ARBA00000085"/>
    </source>
</evidence>
<dbReference type="SUPFAM" id="SSF55874">
    <property type="entry name" value="ATPase domain of HSP90 chaperone/DNA topoisomerase II/histidine kinase"/>
    <property type="match status" value="1"/>
</dbReference>
<gene>
    <name evidence="18" type="ORF">KIF53_10245</name>
</gene>
<dbReference type="PANTHER" id="PTHR45339:SF1">
    <property type="entry name" value="HYBRID SIGNAL TRANSDUCTION HISTIDINE KINASE J"/>
    <property type="match status" value="1"/>
</dbReference>
<dbReference type="CDD" id="cd16922">
    <property type="entry name" value="HATPase_EvgS-ArcB-TorS-like"/>
    <property type="match status" value="1"/>
</dbReference>
<dbReference type="CDD" id="cd00088">
    <property type="entry name" value="HPT"/>
    <property type="match status" value="1"/>
</dbReference>
<evidence type="ECO:0000256" key="9">
    <source>
        <dbReference type="ARBA" id="ARBA00022989"/>
    </source>
</evidence>
<dbReference type="GeneID" id="89686032"/>
<reference evidence="18 19" key="1">
    <citation type="submission" date="2021-05" db="EMBL/GenBank/DDBJ databases">
        <title>Draft Whole Genome Sequencing Of Biosensor Chromobacterium violaceum Strain CV026 Reveals A Regulatory RNA In Chromobacterium violaceum Phenotype Regulatory Network.</title>
        <authorList>
            <person name="Hong K.W."/>
            <person name="Chan K.G."/>
            <person name="Chang C.-Y."/>
        </authorList>
    </citation>
    <scope>NUCLEOTIDE SEQUENCE [LARGE SCALE GENOMIC DNA]</scope>
    <source>
        <strain evidence="18 19">ATCC 31532</strain>
    </source>
</reference>
<dbReference type="Gene3D" id="1.10.287.130">
    <property type="match status" value="1"/>
</dbReference>
<protein>
    <recommendedName>
        <fullName evidence="3">histidine kinase</fullName>
        <ecNumber evidence="3">2.7.13.3</ecNumber>
    </recommendedName>
</protein>
<evidence type="ECO:0000256" key="12">
    <source>
        <dbReference type="PROSITE-ProRule" id="PRU00110"/>
    </source>
</evidence>
<dbReference type="InterPro" id="IPR033424">
    <property type="entry name" value="MASE4"/>
</dbReference>
<evidence type="ECO:0000256" key="13">
    <source>
        <dbReference type="PROSITE-ProRule" id="PRU00169"/>
    </source>
</evidence>
<keyword evidence="9 14" id="KW-1133">Transmembrane helix</keyword>
<dbReference type="CDD" id="cd00082">
    <property type="entry name" value="HisKA"/>
    <property type="match status" value="1"/>
</dbReference>
<evidence type="ECO:0000259" key="17">
    <source>
        <dbReference type="PROSITE" id="PS50894"/>
    </source>
</evidence>
<evidence type="ECO:0000313" key="18">
    <source>
        <dbReference type="EMBL" id="MBW8288004.1"/>
    </source>
</evidence>
<dbReference type="SUPFAM" id="SSF52172">
    <property type="entry name" value="CheY-like"/>
    <property type="match status" value="2"/>
</dbReference>
<dbReference type="Gene3D" id="3.40.50.2300">
    <property type="match status" value="2"/>
</dbReference>
<dbReference type="CDD" id="cd17546">
    <property type="entry name" value="REC_hyHK_CKI1_RcsC-like"/>
    <property type="match status" value="2"/>
</dbReference>
<dbReference type="InterPro" id="IPR003661">
    <property type="entry name" value="HisK_dim/P_dom"/>
</dbReference>
<evidence type="ECO:0000256" key="14">
    <source>
        <dbReference type="SAM" id="Phobius"/>
    </source>
</evidence>